<proteinExistence type="predicted"/>
<dbReference type="Proteomes" id="UP000230066">
    <property type="component" value="Unassembled WGS sequence"/>
</dbReference>
<accession>A0A4E0RLP7</accession>
<name>A0A4E0RLP7_FASHE</name>
<dbReference type="PANTHER" id="PTHR46497">
    <property type="entry name" value="THIOREDOXIN DOMAIN-CONTAINING PROTEIN 11"/>
    <property type="match status" value="1"/>
</dbReference>
<sequence length="537" mass="60357">MASEARQRLQRTASVCPQWLQEIGSQLRLSPVRMCGVPDSVTELSANASLTDREGRISLLRTMDRIQLLLRNTSTREVVTHQAHAFLWKLSADGPVPRTTVKHLDDAATVEHMQLTCCRWLHLRSLSGRQLSSENYLDAPGLLLHDAARNGGVSPPTLADRLGCENNRTLRFHTLDASIAPTLAWELAGYDERTRKNQIGAAIVDHQAEAVYRLEEPVTYESLGNFVAQYHNSTLNPWRRHPLLNTTSISRHPNLINIHTADHFKSLLDSRTQIHSAAKGYRNNPIVISSLVVLYYSRTCGLSTHGDSLMWHFESVARSLARDSAVTFAKVDVSTVELPWELRVERIPAIILFPAQRSSYSVVFPPTTSMDDISASLTRFIHDESTEQPVTEPTPDATNPYAFSFWAREVLLGALNSFKGRLTSPVIEKIYEHCDVHTIKAVRGLCRVSLRLAINNYRTRIVQAQTASISLSEVVQKRLNEVNEQLTSDVVKLYIPRTDSARLKCLLETHSSLWVKIRSYQSALYATQRFLTSGNST</sequence>
<comment type="caution">
    <text evidence="1">The sequence shown here is derived from an EMBL/GenBank/DDBJ whole genome shotgun (WGS) entry which is preliminary data.</text>
</comment>
<dbReference type="AlphaFoldDB" id="A0A4E0RLP7"/>
<dbReference type="PANTHER" id="PTHR46497:SF1">
    <property type="entry name" value="THIOREDOXIN DOMAIN-CONTAINING PROTEIN 11"/>
    <property type="match status" value="1"/>
</dbReference>
<evidence type="ECO:0008006" key="3">
    <source>
        <dbReference type="Google" id="ProtNLM"/>
    </source>
</evidence>
<dbReference type="Gene3D" id="3.40.30.10">
    <property type="entry name" value="Glutaredoxin"/>
    <property type="match status" value="1"/>
</dbReference>
<dbReference type="InterPro" id="IPR036249">
    <property type="entry name" value="Thioredoxin-like_sf"/>
</dbReference>
<evidence type="ECO:0000313" key="1">
    <source>
        <dbReference type="EMBL" id="THD26824.1"/>
    </source>
</evidence>
<dbReference type="EMBL" id="JXXN02000618">
    <property type="protein sequence ID" value="THD26824.1"/>
    <property type="molecule type" value="Genomic_DNA"/>
</dbReference>
<organism evidence="1 2">
    <name type="scientific">Fasciola hepatica</name>
    <name type="common">Liver fluke</name>
    <dbReference type="NCBI Taxonomy" id="6192"/>
    <lineage>
        <taxon>Eukaryota</taxon>
        <taxon>Metazoa</taxon>
        <taxon>Spiralia</taxon>
        <taxon>Lophotrochozoa</taxon>
        <taxon>Platyhelminthes</taxon>
        <taxon>Trematoda</taxon>
        <taxon>Digenea</taxon>
        <taxon>Plagiorchiida</taxon>
        <taxon>Echinostomata</taxon>
        <taxon>Echinostomatoidea</taxon>
        <taxon>Fasciolidae</taxon>
        <taxon>Fasciola</taxon>
    </lineage>
</organism>
<protein>
    <recommendedName>
        <fullName evidence="3">Thioredoxin domain-containing protein 11</fullName>
    </recommendedName>
</protein>
<dbReference type="SUPFAM" id="SSF52833">
    <property type="entry name" value="Thioredoxin-like"/>
    <property type="match status" value="1"/>
</dbReference>
<gene>
    <name evidence="1" type="ORF">D915_002333</name>
</gene>
<dbReference type="InterPro" id="IPR052792">
    <property type="entry name" value="Thioredoxin_dom-contain_11"/>
</dbReference>
<keyword evidence="2" id="KW-1185">Reference proteome</keyword>
<evidence type="ECO:0000313" key="2">
    <source>
        <dbReference type="Proteomes" id="UP000230066"/>
    </source>
</evidence>
<reference evidence="1" key="1">
    <citation type="submission" date="2019-03" db="EMBL/GenBank/DDBJ databases">
        <title>Improved annotation for the trematode Fasciola hepatica.</title>
        <authorList>
            <person name="Choi Y.-J."/>
            <person name="Martin J."/>
            <person name="Mitreva M."/>
        </authorList>
    </citation>
    <scope>NUCLEOTIDE SEQUENCE [LARGE SCALE GENOMIC DNA]</scope>
</reference>